<organism evidence="1">
    <name type="scientific">freshwater metagenome</name>
    <dbReference type="NCBI Taxonomy" id="449393"/>
    <lineage>
        <taxon>unclassified sequences</taxon>
        <taxon>metagenomes</taxon>
        <taxon>ecological metagenomes</taxon>
    </lineage>
</organism>
<dbReference type="Pfam" id="PF07920">
    <property type="entry name" value="DUF1684"/>
    <property type="match status" value="1"/>
</dbReference>
<gene>
    <name evidence="1" type="ORF">UFOPK1855_00878</name>
</gene>
<dbReference type="InterPro" id="IPR012467">
    <property type="entry name" value="DUF1684"/>
</dbReference>
<proteinExistence type="predicted"/>
<dbReference type="PANTHER" id="PTHR41913:SF1">
    <property type="entry name" value="DUF1684 DOMAIN-CONTAINING PROTEIN"/>
    <property type="match status" value="1"/>
</dbReference>
<dbReference type="PANTHER" id="PTHR41913">
    <property type="entry name" value="DUF1684 DOMAIN-CONTAINING PROTEIN"/>
    <property type="match status" value="1"/>
</dbReference>
<dbReference type="EMBL" id="CAEZUW010000155">
    <property type="protein sequence ID" value="CAB4618941.1"/>
    <property type="molecule type" value="Genomic_DNA"/>
</dbReference>
<accession>A0A6J6HXW2</accession>
<dbReference type="AlphaFoldDB" id="A0A6J6HXW2"/>
<reference evidence="1" key="1">
    <citation type="submission" date="2020-05" db="EMBL/GenBank/DDBJ databases">
        <authorList>
            <person name="Chiriac C."/>
            <person name="Salcher M."/>
            <person name="Ghai R."/>
            <person name="Kavagutti S V."/>
        </authorList>
    </citation>
    <scope>NUCLEOTIDE SEQUENCE</scope>
</reference>
<name>A0A6J6HXW2_9ZZZZ</name>
<sequence>MVPMADGVLELASRGGRIILRPRNSKSPALARFDGVKVFDYNPKFRVDARLEADAKNVGVSSVAGELGNNYDSPGRLVFELDGEEHSLIAFNRPDPDVLWVIFKDTTGGKSTYGTGRSVSAKREGDHWVIDFNMSANFPCAYTDFATCPLAPRENYLTAAIEAGEQTPSFKITSDGIKEQ</sequence>
<evidence type="ECO:0000313" key="1">
    <source>
        <dbReference type="EMBL" id="CAB4618941.1"/>
    </source>
</evidence>
<protein>
    <submittedName>
        <fullName evidence="1">Unannotated protein</fullName>
    </submittedName>
</protein>